<feature type="compositionally biased region" description="Basic and acidic residues" evidence="1">
    <location>
        <begin position="1"/>
        <end position="28"/>
    </location>
</feature>
<feature type="compositionally biased region" description="Basic and acidic residues" evidence="1">
    <location>
        <begin position="72"/>
        <end position="85"/>
    </location>
</feature>
<feature type="compositionally biased region" description="Polar residues" evidence="1">
    <location>
        <begin position="86"/>
        <end position="95"/>
    </location>
</feature>
<proteinExistence type="predicted"/>
<evidence type="ECO:0000256" key="1">
    <source>
        <dbReference type="SAM" id="MobiDB-lite"/>
    </source>
</evidence>
<accession>A0A0V1I569</accession>
<name>A0A0V1I569_9BILA</name>
<evidence type="ECO:0000313" key="3">
    <source>
        <dbReference type="Proteomes" id="UP000055024"/>
    </source>
</evidence>
<gene>
    <name evidence="2" type="ORF">T11_12452</name>
</gene>
<sequence length="95" mass="11177">MNHGHYESKIVDRCLSDVDDRKREKEMQEEQQQQKARRGKSRPDTHWPANQSVVKLRIRHLANEKSVSPRETMAKSRAEQVDRTADFTSIQQPVH</sequence>
<dbReference type="AlphaFoldDB" id="A0A0V1I569"/>
<dbReference type="EMBL" id="JYDP01000004">
    <property type="protein sequence ID" value="KRZ17997.1"/>
    <property type="molecule type" value="Genomic_DNA"/>
</dbReference>
<keyword evidence="3" id="KW-1185">Reference proteome</keyword>
<feature type="region of interest" description="Disordered" evidence="1">
    <location>
        <begin position="1"/>
        <end position="51"/>
    </location>
</feature>
<organism evidence="2 3">
    <name type="scientific">Trichinella zimbabwensis</name>
    <dbReference type="NCBI Taxonomy" id="268475"/>
    <lineage>
        <taxon>Eukaryota</taxon>
        <taxon>Metazoa</taxon>
        <taxon>Ecdysozoa</taxon>
        <taxon>Nematoda</taxon>
        <taxon>Enoplea</taxon>
        <taxon>Dorylaimia</taxon>
        <taxon>Trichinellida</taxon>
        <taxon>Trichinellidae</taxon>
        <taxon>Trichinella</taxon>
    </lineage>
</organism>
<reference evidence="2 3" key="1">
    <citation type="submission" date="2015-01" db="EMBL/GenBank/DDBJ databases">
        <title>Evolution of Trichinella species and genotypes.</title>
        <authorList>
            <person name="Korhonen P.K."/>
            <person name="Edoardo P."/>
            <person name="Giuseppe L.R."/>
            <person name="Gasser R.B."/>
        </authorList>
    </citation>
    <scope>NUCLEOTIDE SEQUENCE [LARGE SCALE GENOMIC DNA]</scope>
    <source>
        <strain evidence="2">ISS1029</strain>
    </source>
</reference>
<dbReference type="OrthoDB" id="10615086at2759"/>
<comment type="caution">
    <text evidence="2">The sequence shown here is derived from an EMBL/GenBank/DDBJ whole genome shotgun (WGS) entry which is preliminary data.</text>
</comment>
<evidence type="ECO:0000313" key="2">
    <source>
        <dbReference type="EMBL" id="KRZ17997.1"/>
    </source>
</evidence>
<protein>
    <submittedName>
        <fullName evidence="2">Uncharacterized protein</fullName>
    </submittedName>
</protein>
<feature type="region of interest" description="Disordered" evidence="1">
    <location>
        <begin position="64"/>
        <end position="95"/>
    </location>
</feature>
<dbReference type="Proteomes" id="UP000055024">
    <property type="component" value="Unassembled WGS sequence"/>
</dbReference>